<evidence type="ECO:0000313" key="2">
    <source>
        <dbReference type="EMBL" id="KAK8388092.1"/>
    </source>
</evidence>
<organism evidence="2 3">
    <name type="scientific">Scylla paramamosain</name>
    <name type="common">Mud crab</name>
    <dbReference type="NCBI Taxonomy" id="85552"/>
    <lineage>
        <taxon>Eukaryota</taxon>
        <taxon>Metazoa</taxon>
        <taxon>Ecdysozoa</taxon>
        <taxon>Arthropoda</taxon>
        <taxon>Crustacea</taxon>
        <taxon>Multicrustacea</taxon>
        <taxon>Malacostraca</taxon>
        <taxon>Eumalacostraca</taxon>
        <taxon>Eucarida</taxon>
        <taxon>Decapoda</taxon>
        <taxon>Pleocyemata</taxon>
        <taxon>Brachyura</taxon>
        <taxon>Eubrachyura</taxon>
        <taxon>Portunoidea</taxon>
        <taxon>Portunidae</taxon>
        <taxon>Portuninae</taxon>
        <taxon>Scylla</taxon>
    </lineage>
</organism>
<dbReference type="EMBL" id="JARAKH010000029">
    <property type="protein sequence ID" value="KAK8388092.1"/>
    <property type="molecule type" value="Genomic_DNA"/>
</dbReference>
<proteinExistence type="predicted"/>
<feature type="compositionally biased region" description="Polar residues" evidence="1">
    <location>
        <begin position="69"/>
        <end position="78"/>
    </location>
</feature>
<name>A0AAW0TKP5_SCYPA</name>
<reference evidence="2 3" key="1">
    <citation type="submission" date="2023-03" db="EMBL/GenBank/DDBJ databases">
        <title>High-quality genome of Scylla paramamosain provides insights in environmental adaptation.</title>
        <authorList>
            <person name="Zhang L."/>
        </authorList>
    </citation>
    <scope>NUCLEOTIDE SEQUENCE [LARGE SCALE GENOMIC DNA]</scope>
    <source>
        <strain evidence="2">LZ_2023a</strain>
        <tissue evidence="2">Muscle</tissue>
    </source>
</reference>
<gene>
    <name evidence="2" type="ORF">O3P69_020171</name>
</gene>
<sequence length="78" mass="8455">MSSMPCCRCGCKSRNCIATFTLFQSRESSQESLDRRYDRVAAAMGMTVNAVRMMKYSTSSRSGSPTPSVTATAPDNTA</sequence>
<dbReference type="AlphaFoldDB" id="A0AAW0TKP5"/>
<accession>A0AAW0TKP5</accession>
<evidence type="ECO:0000256" key="1">
    <source>
        <dbReference type="SAM" id="MobiDB-lite"/>
    </source>
</evidence>
<keyword evidence="3" id="KW-1185">Reference proteome</keyword>
<protein>
    <submittedName>
        <fullName evidence="2">Uncharacterized protein</fullName>
    </submittedName>
</protein>
<evidence type="ECO:0000313" key="3">
    <source>
        <dbReference type="Proteomes" id="UP001487740"/>
    </source>
</evidence>
<comment type="caution">
    <text evidence="2">The sequence shown here is derived from an EMBL/GenBank/DDBJ whole genome shotgun (WGS) entry which is preliminary data.</text>
</comment>
<feature type="compositionally biased region" description="Low complexity" evidence="1">
    <location>
        <begin position="57"/>
        <end position="68"/>
    </location>
</feature>
<dbReference type="Proteomes" id="UP001487740">
    <property type="component" value="Unassembled WGS sequence"/>
</dbReference>
<feature type="region of interest" description="Disordered" evidence="1">
    <location>
        <begin position="56"/>
        <end position="78"/>
    </location>
</feature>